<accession>A0A0M3HVD7</accession>
<dbReference type="SUPFAM" id="SSF53098">
    <property type="entry name" value="Ribonuclease H-like"/>
    <property type="match status" value="1"/>
</dbReference>
<keyword evidence="3" id="KW-1185">Reference proteome</keyword>
<dbReference type="GO" id="GO:0042575">
    <property type="term" value="C:DNA polymerase complex"/>
    <property type="evidence" value="ECO:0007669"/>
    <property type="project" value="UniProtKB-ARBA"/>
</dbReference>
<dbReference type="SUPFAM" id="SSF56672">
    <property type="entry name" value="DNA/RNA polymerases"/>
    <property type="match status" value="1"/>
</dbReference>
<name>A0A0M3HVD7_ASCLU</name>
<evidence type="ECO:0000259" key="2">
    <source>
        <dbReference type="PROSITE" id="PS50994"/>
    </source>
</evidence>
<dbReference type="Pfam" id="PF03564">
    <property type="entry name" value="DUF1759"/>
    <property type="match status" value="1"/>
</dbReference>
<feature type="compositionally biased region" description="Polar residues" evidence="1">
    <location>
        <begin position="248"/>
        <end position="262"/>
    </location>
</feature>
<dbReference type="PANTHER" id="PTHR47331">
    <property type="entry name" value="PHD-TYPE DOMAIN-CONTAINING PROTEIN"/>
    <property type="match status" value="1"/>
</dbReference>
<protein>
    <submittedName>
        <fullName evidence="4">Integrase catalytic domain-containing protein</fullName>
    </submittedName>
</protein>
<dbReference type="Pfam" id="PF00078">
    <property type="entry name" value="RVT_1"/>
    <property type="match status" value="1"/>
</dbReference>
<dbReference type="InterPro" id="IPR036397">
    <property type="entry name" value="RNaseH_sf"/>
</dbReference>
<dbReference type="Gene3D" id="3.10.10.10">
    <property type="entry name" value="HIV Type 1 Reverse Transcriptase, subunit A, domain 1"/>
    <property type="match status" value="1"/>
</dbReference>
<feature type="compositionally biased region" description="Low complexity" evidence="1">
    <location>
        <begin position="185"/>
        <end position="194"/>
    </location>
</feature>
<evidence type="ECO:0000256" key="1">
    <source>
        <dbReference type="SAM" id="MobiDB-lite"/>
    </source>
</evidence>
<dbReference type="GO" id="GO:0003676">
    <property type="term" value="F:nucleic acid binding"/>
    <property type="evidence" value="ECO:0007669"/>
    <property type="project" value="InterPro"/>
</dbReference>
<dbReference type="WBParaSite" id="ALUE_0000689601-mRNA-1">
    <property type="protein sequence ID" value="ALUE_0000689601-mRNA-1"/>
    <property type="gene ID" value="ALUE_0000689601"/>
</dbReference>
<dbReference type="InterPro" id="IPR008737">
    <property type="entry name" value="DUF1758"/>
</dbReference>
<dbReference type="InterPro" id="IPR001584">
    <property type="entry name" value="Integrase_cat-core"/>
</dbReference>
<dbReference type="Proteomes" id="UP000036681">
    <property type="component" value="Unplaced"/>
</dbReference>
<feature type="domain" description="Integrase catalytic" evidence="2">
    <location>
        <begin position="1345"/>
        <end position="1470"/>
    </location>
</feature>
<dbReference type="InterPro" id="IPR005312">
    <property type="entry name" value="DUF1759"/>
</dbReference>
<reference evidence="4" key="1">
    <citation type="submission" date="2017-02" db="UniProtKB">
        <authorList>
            <consortium name="WormBaseParasite"/>
        </authorList>
    </citation>
    <scope>IDENTIFICATION</scope>
</reference>
<evidence type="ECO:0000313" key="4">
    <source>
        <dbReference type="WBParaSite" id="ALUE_0000689601-mRNA-1"/>
    </source>
</evidence>
<feature type="compositionally biased region" description="Polar residues" evidence="1">
    <location>
        <begin position="226"/>
        <end position="239"/>
    </location>
</feature>
<proteinExistence type="predicted"/>
<evidence type="ECO:0000313" key="3">
    <source>
        <dbReference type="Proteomes" id="UP000036681"/>
    </source>
</evidence>
<dbReference type="InterPro" id="IPR012337">
    <property type="entry name" value="RNaseH-like_sf"/>
</dbReference>
<dbReference type="Gene3D" id="3.30.420.10">
    <property type="entry name" value="Ribonuclease H-like superfamily/Ribonuclease H"/>
    <property type="match status" value="1"/>
</dbReference>
<dbReference type="PANTHER" id="PTHR47331:SF1">
    <property type="entry name" value="GAG-LIKE PROTEIN"/>
    <property type="match status" value="1"/>
</dbReference>
<sequence length="1470" mass="166634">MLPIFDGKPYEWFEFWELFEATVDRSSLSDVEKLAYLISCLRGKAKDVAAGYTRRGDNYQPLVTALRTQFGNKDALSRQLQLDLRTIRPPSHNGPDLLRFYNDASRIIHHMQIADIDPEQHQVLFTLEECLPEPTRILMYPEKQKCSRYSTADFRRILLNVAQMLMSVQPLQPTTSPSDQSSFGSNRNSESNNASRDKFKLKPNYPQYEYSTNRKDASVRYRQQRRTNSSLVFTGLSQGKDSHKNDSNQHSISTGRKRQQTPTTPCAFCNNLHWHRECPCYFTPEQRRSRAAELHLCFRCLKPDHQFKECSRNNKCQSCGGVHNTLLCLSKVHAPRKPMQIHAAAVEPIKESPEPSTALSAMATVTPNNEKAPVALLLWQTARVYNPLFPQSTKTAKVFIDQGSQGSFITERLAAALGLKHNQSSPLIIHGVGDMEGNHFKSEHVSIGIRLQDGTRHQFEAYTLPRVTTKFLHAHISLSDLPKLWENQSDELPVPLYEDEPDILIGCNFISTIGPRAIKRLRSNFTLYDSELGPLIGGAGMVNAKYRQTQFIRGSAILVGNAQLSVEQLWSLDTLGIDLPDESIEDDERALHAFKKSIRRLPNGRYSVSWPWKSAHPRLVTNYGLCVGRLQSLLRSLSRQPERLRLYDETIQHQLEAGIIERAPFSATGPLVHYIPHQPVWNEQKKKLRIVYDASASAPAGQALNDNLLRGPVFLPDLVGQLLRLRQACIALVADVEKAFLQIELNTTDRDVARFLWVDKPTEPIGPKNPIITYRFTRVFFGAVSSPFLLAATIKHHLQSANSLWASRIADNIYVDNVLLAANSELEAITAYREAKKMFADACMNLRDFRSNSTKVNAMLAPEDRYNNTQIKVLGVIWDTVKDTIKMKTRGPPSGPLSKRSLLQFIAQQFDPLGYLSPIILPFKILLQDITKEGSEWDEEVAEPHVQKWNYLKENWAMLSFELPRRLPSGPLQLHVFADASNRAYSSVAYAKGNDKIVLLYAKSRLCPLKGLTIPRLELLAVLISLRITKFLTQQLNLGDIPRTIWSDSKCALAWIRSPPTEKLPRFVQNRLNEIKKTTDVNYGYVTTETNPADLATRGATPRTLADEQRWWQGPSWLSNSEDNWPNIPSLPTYDIAKSEEPLQIAEKLSTQVATATLHPPTESFTFIDMDRFSSWTRLVGSTTMALRFLRKIHKSPPTWLENFSTQGPITAQDHFIARNCLLRQAQSNSLSTEDIIRWDLRKDETGLWRCGGRLSETVIPRSEQYPIFLPQNHRLTQLLILREHMSIFHGGAPATLSRLHQHFWIPHGRCAVRLVITNRCLQRRRWKAKPFALPPMPPLPAARVQPAPAFDCTGIDLLGPIRVSSENGASKRWIALFTCLITRAVHLEIAEDLSVLSLVECLRRFIARRGLPREIISDNGTNMVLTAKSLKDIPDACSVKWTFITAFAPWKGGVYERLVGLTKTCLRGR</sequence>
<dbReference type="Pfam" id="PF05380">
    <property type="entry name" value="Peptidase_A17"/>
    <property type="match status" value="1"/>
</dbReference>
<dbReference type="PROSITE" id="PS50994">
    <property type="entry name" value="INTEGRASE"/>
    <property type="match status" value="1"/>
</dbReference>
<dbReference type="Pfam" id="PF05585">
    <property type="entry name" value="DUF1758"/>
    <property type="match status" value="1"/>
</dbReference>
<dbReference type="Gene3D" id="3.30.70.270">
    <property type="match status" value="1"/>
</dbReference>
<dbReference type="InterPro" id="IPR000477">
    <property type="entry name" value="RT_dom"/>
</dbReference>
<dbReference type="InterPro" id="IPR043128">
    <property type="entry name" value="Rev_trsase/Diguanyl_cyclase"/>
</dbReference>
<dbReference type="InterPro" id="IPR008042">
    <property type="entry name" value="Retrotrans_Pao"/>
</dbReference>
<dbReference type="GO" id="GO:0015074">
    <property type="term" value="P:DNA integration"/>
    <property type="evidence" value="ECO:0007669"/>
    <property type="project" value="InterPro"/>
</dbReference>
<organism evidence="3 4">
    <name type="scientific">Ascaris lumbricoides</name>
    <name type="common">Giant roundworm</name>
    <dbReference type="NCBI Taxonomy" id="6252"/>
    <lineage>
        <taxon>Eukaryota</taxon>
        <taxon>Metazoa</taxon>
        <taxon>Ecdysozoa</taxon>
        <taxon>Nematoda</taxon>
        <taxon>Chromadorea</taxon>
        <taxon>Rhabditida</taxon>
        <taxon>Spirurina</taxon>
        <taxon>Ascaridomorpha</taxon>
        <taxon>Ascaridoidea</taxon>
        <taxon>Ascarididae</taxon>
        <taxon>Ascaris</taxon>
    </lineage>
</organism>
<feature type="compositionally biased region" description="Polar residues" evidence="1">
    <location>
        <begin position="171"/>
        <end position="184"/>
    </location>
</feature>
<feature type="region of interest" description="Disordered" evidence="1">
    <location>
        <begin position="171"/>
        <end position="262"/>
    </location>
</feature>
<dbReference type="InterPro" id="IPR043502">
    <property type="entry name" value="DNA/RNA_pol_sf"/>
</dbReference>